<keyword evidence="1" id="KW-1133">Transmembrane helix</keyword>
<evidence type="ECO:0000256" key="2">
    <source>
        <dbReference type="SAM" id="SignalP"/>
    </source>
</evidence>
<dbReference type="KEGG" id="satk:SA2016_3885"/>
<reference evidence="3 4" key="1">
    <citation type="submission" date="2016-02" db="EMBL/GenBank/DDBJ databases">
        <title>Complete genome of Sinomonas atrocyanea KCTC 3377.</title>
        <authorList>
            <person name="Kim K.M."/>
        </authorList>
    </citation>
    <scope>NUCLEOTIDE SEQUENCE [LARGE SCALE GENOMIC DNA]</scope>
    <source>
        <strain evidence="3 4">KCTC 3377</strain>
    </source>
</reference>
<sequence precursor="true">MLKKALAVLAVAVAALVAAPSAANAAYVVSNNITVAGDAVPGGTVTVNFAAGSFAPNEEVSASVTGNTGVTLSVVKAAVTTQFTKQASATGAVSFNVTLPADASGTYTLTAKGLTSGNIGTATITVVPASVANTGTSASMGNAGGAALAETGASLPMLMVWIGAGALVLGVAIVATLGFVRKQRRA</sequence>
<name>A0A127A4Z5_9MICC</name>
<evidence type="ECO:0000313" key="4">
    <source>
        <dbReference type="Proteomes" id="UP000070134"/>
    </source>
</evidence>
<feature type="chain" id="PRO_5007445629" description="Sortase" evidence="2">
    <location>
        <begin position="26"/>
        <end position="186"/>
    </location>
</feature>
<feature type="signal peptide" evidence="2">
    <location>
        <begin position="1"/>
        <end position="25"/>
    </location>
</feature>
<keyword evidence="1" id="KW-0472">Membrane</keyword>
<proteinExistence type="predicted"/>
<feature type="transmembrane region" description="Helical" evidence="1">
    <location>
        <begin position="158"/>
        <end position="180"/>
    </location>
</feature>
<accession>A0A127A4Z5</accession>
<evidence type="ECO:0008006" key="5">
    <source>
        <dbReference type="Google" id="ProtNLM"/>
    </source>
</evidence>
<keyword evidence="2" id="KW-0732">Signal</keyword>
<dbReference type="STRING" id="37927.SA2016_3885"/>
<evidence type="ECO:0000256" key="1">
    <source>
        <dbReference type="SAM" id="Phobius"/>
    </source>
</evidence>
<keyword evidence="4" id="KW-1185">Reference proteome</keyword>
<evidence type="ECO:0000313" key="3">
    <source>
        <dbReference type="EMBL" id="AMM34540.1"/>
    </source>
</evidence>
<dbReference type="Proteomes" id="UP000070134">
    <property type="component" value="Chromosome"/>
</dbReference>
<organism evidence="3 4">
    <name type="scientific">Sinomonas atrocyanea</name>
    <dbReference type="NCBI Taxonomy" id="37927"/>
    <lineage>
        <taxon>Bacteria</taxon>
        <taxon>Bacillati</taxon>
        <taxon>Actinomycetota</taxon>
        <taxon>Actinomycetes</taxon>
        <taxon>Micrococcales</taxon>
        <taxon>Micrococcaceae</taxon>
        <taxon>Sinomonas</taxon>
    </lineage>
</organism>
<dbReference type="RefSeq" id="WP_066501354.1">
    <property type="nucleotide sequence ID" value="NZ_BJMO01000006.1"/>
</dbReference>
<gene>
    <name evidence="3" type="ORF">SA2016_3885</name>
</gene>
<protein>
    <recommendedName>
        <fullName evidence="5">Sortase</fullName>
    </recommendedName>
</protein>
<dbReference type="OrthoDB" id="5125447at2"/>
<dbReference type="EMBL" id="CP014518">
    <property type="protein sequence ID" value="AMM34540.1"/>
    <property type="molecule type" value="Genomic_DNA"/>
</dbReference>
<keyword evidence="1" id="KW-0812">Transmembrane</keyword>
<dbReference type="AlphaFoldDB" id="A0A127A4Z5"/>